<evidence type="ECO:0000313" key="6">
    <source>
        <dbReference type="EMBL" id="MCL1046836.1"/>
    </source>
</evidence>
<evidence type="ECO:0000313" key="7">
    <source>
        <dbReference type="Proteomes" id="UP001202134"/>
    </source>
</evidence>
<dbReference type="InterPro" id="IPR055170">
    <property type="entry name" value="GFO_IDH_MocA-like_dom"/>
</dbReference>
<dbReference type="PANTHER" id="PTHR22604">
    <property type="entry name" value="OXIDOREDUCTASES"/>
    <property type="match status" value="1"/>
</dbReference>
<dbReference type="Gene3D" id="3.30.360.10">
    <property type="entry name" value="Dihydrodipicolinate Reductase, domain 2"/>
    <property type="match status" value="1"/>
</dbReference>
<evidence type="ECO:0000259" key="4">
    <source>
        <dbReference type="Pfam" id="PF01408"/>
    </source>
</evidence>
<comment type="caution">
    <text evidence="6">The sequence shown here is derived from an EMBL/GenBank/DDBJ whole genome shotgun (WGS) entry which is preliminary data.</text>
</comment>
<dbReference type="Pfam" id="PF01408">
    <property type="entry name" value="GFO_IDH_MocA"/>
    <property type="match status" value="1"/>
</dbReference>
<sequence>MTQLNWGIVSAGRIAGLFCQDLVFSKNSHLYAVAARKQADADEFAKQYNVEKSYQGYQTLFDDPKVDIVYVATPHNFHFQQAFDALSAGKHVLCEKPMTVSHKECEILVRLAKDKGLLLMEALWTYFLPAMQKAREWLNDGRIGQLKHIKVDFGYPVPFKLDGREYNPNLAGGCLLDMGIYPLAIADFFLEADIDNLFVKANFCETGVEDDVIIIGKSDDVMVSLATSFQCRLSNNAYLIGDEGYILIPDAFRTKECRLFHLDELVESFTDNRQSLGYHFEADEACRVIEEGKLESAVVSHQHSLLFQSQLASVKALF</sequence>
<feature type="domain" description="GFO/IDH/MocA-like oxidoreductase" evidence="5">
    <location>
        <begin position="131"/>
        <end position="246"/>
    </location>
</feature>
<evidence type="ECO:0000259" key="5">
    <source>
        <dbReference type="Pfam" id="PF22725"/>
    </source>
</evidence>
<dbReference type="Pfam" id="PF22725">
    <property type="entry name" value="GFO_IDH_MocA_C3"/>
    <property type="match status" value="1"/>
</dbReference>
<keyword evidence="2" id="KW-0732">Signal</keyword>
<dbReference type="EMBL" id="JAKIKU010000009">
    <property type="protein sequence ID" value="MCL1046836.1"/>
    <property type="molecule type" value="Genomic_DNA"/>
</dbReference>
<organism evidence="6 7">
    <name type="scientific">Shewanella electrodiphila</name>
    <dbReference type="NCBI Taxonomy" id="934143"/>
    <lineage>
        <taxon>Bacteria</taxon>
        <taxon>Pseudomonadati</taxon>
        <taxon>Pseudomonadota</taxon>
        <taxon>Gammaproteobacteria</taxon>
        <taxon>Alteromonadales</taxon>
        <taxon>Shewanellaceae</taxon>
        <taxon>Shewanella</taxon>
    </lineage>
</organism>
<name>A0ABT0KSL3_9GAMM</name>
<protein>
    <submittedName>
        <fullName evidence="6">Gfo/Idh/MocA family oxidoreductase</fullName>
    </submittedName>
</protein>
<evidence type="ECO:0000256" key="3">
    <source>
        <dbReference type="ARBA" id="ARBA00023002"/>
    </source>
</evidence>
<dbReference type="Gene3D" id="3.40.50.720">
    <property type="entry name" value="NAD(P)-binding Rossmann-like Domain"/>
    <property type="match status" value="1"/>
</dbReference>
<dbReference type="RefSeq" id="WP_248956385.1">
    <property type="nucleotide sequence ID" value="NZ_JAKIKU010000009.1"/>
</dbReference>
<evidence type="ECO:0000256" key="1">
    <source>
        <dbReference type="ARBA" id="ARBA00010928"/>
    </source>
</evidence>
<dbReference type="PANTHER" id="PTHR22604:SF105">
    <property type="entry name" value="TRANS-1,2-DIHYDROBENZENE-1,2-DIOL DEHYDROGENASE"/>
    <property type="match status" value="1"/>
</dbReference>
<evidence type="ECO:0000256" key="2">
    <source>
        <dbReference type="ARBA" id="ARBA00022729"/>
    </source>
</evidence>
<dbReference type="InterPro" id="IPR036291">
    <property type="entry name" value="NAD(P)-bd_dom_sf"/>
</dbReference>
<dbReference type="SUPFAM" id="SSF51735">
    <property type="entry name" value="NAD(P)-binding Rossmann-fold domains"/>
    <property type="match status" value="1"/>
</dbReference>
<accession>A0ABT0KSL3</accession>
<keyword evidence="7" id="KW-1185">Reference proteome</keyword>
<dbReference type="InterPro" id="IPR000683">
    <property type="entry name" value="Gfo/Idh/MocA-like_OxRdtase_N"/>
</dbReference>
<comment type="similarity">
    <text evidence="1">Belongs to the Gfo/Idh/MocA family.</text>
</comment>
<dbReference type="InterPro" id="IPR050984">
    <property type="entry name" value="Gfo/Idh/MocA_domain"/>
</dbReference>
<proteinExistence type="inferred from homology"/>
<feature type="domain" description="Gfo/Idh/MocA-like oxidoreductase N-terminal" evidence="4">
    <location>
        <begin position="4"/>
        <end position="121"/>
    </location>
</feature>
<keyword evidence="3" id="KW-0560">Oxidoreductase</keyword>
<gene>
    <name evidence="6" type="ORF">L2737_16115</name>
</gene>
<dbReference type="Proteomes" id="UP001202134">
    <property type="component" value="Unassembled WGS sequence"/>
</dbReference>
<dbReference type="SUPFAM" id="SSF55347">
    <property type="entry name" value="Glyceraldehyde-3-phosphate dehydrogenase-like, C-terminal domain"/>
    <property type="match status" value="1"/>
</dbReference>
<reference evidence="6 7" key="1">
    <citation type="submission" date="2022-01" db="EMBL/GenBank/DDBJ databases">
        <title>Whole genome-based taxonomy of the Shewanellaceae.</title>
        <authorList>
            <person name="Martin-Rodriguez A.J."/>
        </authorList>
    </citation>
    <scope>NUCLEOTIDE SEQUENCE [LARGE SCALE GENOMIC DNA]</scope>
    <source>
        <strain evidence="6 7">DSM 24955</strain>
    </source>
</reference>